<evidence type="ECO:0000313" key="3">
    <source>
        <dbReference type="Proteomes" id="UP000379480"/>
    </source>
</evidence>
<sequence>MADTKTRLESVVTLVQVISVVAGVVISVLSFNSTRQKEAEARIVEATKPLYELRRAIYIETVKTAAIIANPDDRTPREVARAKRRFRELYVAELSMVEAPGVEQKMVAFAQQVDPSLVQLTPAQSAALNLSHALRDSYISLPSGR</sequence>
<evidence type="ECO:0000256" key="1">
    <source>
        <dbReference type="SAM" id="Phobius"/>
    </source>
</evidence>
<reference evidence="2 3" key="1">
    <citation type="submission" date="2019-09" db="EMBL/GenBank/DDBJ databases">
        <authorList>
            <person name="Chandra G."/>
            <person name="Truman W A."/>
        </authorList>
    </citation>
    <scope>NUCLEOTIDE SEQUENCE [LARGE SCALE GENOMIC DNA]</scope>
    <source>
        <strain evidence="2">PS723</strain>
    </source>
</reference>
<dbReference type="EMBL" id="CABVHY010000004">
    <property type="protein sequence ID" value="VVN80666.1"/>
    <property type="molecule type" value="Genomic_DNA"/>
</dbReference>
<keyword evidence="1" id="KW-1133">Transmembrane helix</keyword>
<dbReference type="AlphaFoldDB" id="A0A5E7ANM1"/>
<accession>A0A5E7ANM1</accession>
<feature type="transmembrane region" description="Helical" evidence="1">
    <location>
        <begin position="12"/>
        <end position="32"/>
    </location>
</feature>
<name>A0A5E7ANM1_PSEFL</name>
<keyword evidence="1" id="KW-0812">Transmembrane</keyword>
<dbReference type="RefSeq" id="WP_150802629.1">
    <property type="nucleotide sequence ID" value="NZ_CABVHY010000004.1"/>
</dbReference>
<dbReference type="OrthoDB" id="7064750at2"/>
<keyword evidence="1" id="KW-0472">Membrane</keyword>
<proteinExistence type="predicted"/>
<protein>
    <submittedName>
        <fullName evidence="2">Uncharacterized protein</fullName>
    </submittedName>
</protein>
<gene>
    <name evidence="2" type="ORF">PS723_01062</name>
</gene>
<evidence type="ECO:0000313" key="2">
    <source>
        <dbReference type="EMBL" id="VVN80666.1"/>
    </source>
</evidence>
<dbReference type="Proteomes" id="UP000379480">
    <property type="component" value="Unassembled WGS sequence"/>
</dbReference>
<organism evidence="2 3">
    <name type="scientific">Pseudomonas fluorescens</name>
    <dbReference type="NCBI Taxonomy" id="294"/>
    <lineage>
        <taxon>Bacteria</taxon>
        <taxon>Pseudomonadati</taxon>
        <taxon>Pseudomonadota</taxon>
        <taxon>Gammaproteobacteria</taxon>
        <taxon>Pseudomonadales</taxon>
        <taxon>Pseudomonadaceae</taxon>
        <taxon>Pseudomonas</taxon>
    </lineage>
</organism>